<dbReference type="OrthoDB" id="9809288at2"/>
<dbReference type="KEGG" id="acou:A5CBH24_12640"/>
<evidence type="ECO:0000313" key="3">
    <source>
        <dbReference type="Proteomes" id="UP000318946"/>
    </source>
</evidence>
<feature type="domain" description="Nitroreductase" evidence="1">
    <location>
        <begin position="67"/>
        <end position="155"/>
    </location>
</feature>
<protein>
    <submittedName>
        <fullName evidence="2">NAD(P)H nitroreductase</fullName>
    </submittedName>
</protein>
<dbReference type="PANTHER" id="PTHR23026:SF117">
    <property type="entry name" value="NITROREDUCTASE"/>
    <property type="match status" value="1"/>
</dbReference>
<organism evidence="2 3">
    <name type="scientific">Alistipes communis</name>
    <dbReference type="NCBI Taxonomy" id="2585118"/>
    <lineage>
        <taxon>Bacteria</taxon>
        <taxon>Pseudomonadati</taxon>
        <taxon>Bacteroidota</taxon>
        <taxon>Bacteroidia</taxon>
        <taxon>Bacteroidales</taxon>
        <taxon>Rikenellaceae</taxon>
        <taxon>Alistipes</taxon>
    </lineage>
</organism>
<dbReference type="InterPro" id="IPR000415">
    <property type="entry name" value="Nitroreductase-like"/>
</dbReference>
<dbReference type="SUPFAM" id="SSF55469">
    <property type="entry name" value="FMN-dependent nitroreductase-like"/>
    <property type="match status" value="1"/>
</dbReference>
<dbReference type="RefSeq" id="WP_141412554.1">
    <property type="nucleotide sequence ID" value="NZ_AP019735.1"/>
</dbReference>
<dbReference type="Proteomes" id="UP000318946">
    <property type="component" value="Chromosome"/>
</dbReference>
<feature type="domain" description="Nitroreductase" evidence="1">
    <location>
        <begin position="7"/>
        <end position="60"/>
    </location>
</feature>
<dbReference type="Gene3D" id="3.40.109.10">
    <property type="entry name" value="NADH Oxidase"/>
    <property type="match status" value="1"/>
</dbReference>
<dbReference type="EMBL" id="AP019735">
    <property type="protein sequence ID" value="BBL03951.1"/>
    <property type="molecule type" value="Genomic_DNA"/>
</dbReference>
<keyword evidence="3" id="KW-1185">Reference proteome</keyword>
<sequence>MDFQQVIEARRSVRKFRDEEVPHEVLAQAIEAALHAPSSRNSRSTRFLAVRDAATVHRMAAMRDYGAVPLAGAPAAVVVMGDRAASDLWVDNAAIAATILQLALVDAGLKSCWVHVNGRPRSKERPDGEQAVDYLRTFLPIPEGCGVLCVIALGYSDFEPKPLPAGESVERVQWVE</sequence>
<gene>
    <name evidence="2" type="ORF">A5CBH24_12640</name>
</gene>
<name>A0A4Y1WS97_9BACT</name>
<dbReference type="InterPro" id="IPR029479">
    <property type="entry name" value="Nitroreductase"/>
</dbReference>
<evidence type="ECO:0000313" key="2">
    <source>
        <dbReference type="EMBL" id="BBL03951.1"/>
    </source>
</evidence>
<dbReference type="InterPro" id="IPR050627">
    <property type="entry name" value="Nitroreductase/BluB"/>
</dbReference>
<proteinExistence type="predicted"/>
<dbReference type="GO" id="GO:0016491">
    <property type="term" value="F:oxidoreductase activity"/>
    <property type="evidence" value="ECO:0007669"/>
    <property type="project" value="InterPro"/>
</dbReference>
<dbReference type="CDD" id="cd02151">
    <property type="entry name" value="nitroreductase"/>
    <property type="match status" value="1"/>
</dbReference>
<accession>A0A4Y1WS97</accession>
<dbReference type="GeneID" id="78341983"/>
<reference evidence="3" key="1">
    <citation type="submission" date="2019-06" db="EMBL/GenBank/DDBJ databases">
        <title>Alistipes onderdonkii subsp. vulgaris subsp. nov., Alistipes dispar sp. nov. and Alistipes communis sp. nov., isolated from human faeces, and creation of Alistipes onderdonkii subsp. onderdonkii subsp. nov.</title>
        <authorList>
            <person name="Sakamoto M."/>
            <person name="Ikeyama N."/>
            <person name="Ogata Y."/>
            <person name="Suda W."/>
            <person name="Iino T."/>
            <person name="Hattori M."/>
            <person name="Ohkuma M."/>
        </authorList>
    </citation>
    <scope>NUCLEOTIDE SEQUENCE [LARGE SCALE GENOMIC DNA]</scope>
    <source>
        <strain evidence="3">5CBH24</strain>
    </source>
</reference>
<dbReference type="PANTHER" id="PTHR23026">
    <property type="entry name" value="NADPH NITROREDUCTASE"/>
    <property type="match status" value="1"/>
</dbReference>
<dbReference type="Pfam" id="PF00881">
    <property type="entry name" value="Nitroreductase"/>
    <property type="match status" value="2"/>
</dbReference>
<evidence type="ECO:0000259" key="1">
    <source>
        <dbReference type="Pfam" id="PF00881"/>
    </source>
</evidence>
<dbReference type="AlphaFoldDB" id="A0A4Y1WS97"/>